<dbReference type="EMBL" id="FMXE01000010">
    <property type="protein sequence ID" value="SDA69385.1"/>
    <property type="molecule type" value="Genomic_DNA"/>
</dbReference>
<reference evidence="2" key="1">
    <citation type="submission" date="2016-10" db="EMBL/GenBank/DDBJ databases">
        <authorList>
            <person name="Varghese N."/>
            <person name="Submissions S."/>
        </authorList>
    </citation>
    <scope>NUCLEOTIDE SEQUENCE [LARGE SCALE GENOMIC DNA]</scope>
    <source>
        <strain evidence="2">DSM 22703</strain>
    </source>
</reference>
<name>A0A1G5XIK2_9BACT</name>
<evidence type="ECO:0000313" key="1">
    <source>
        <dbReference type="EMBL" id="SDA69385.1"/>
    </source>
</evidence>
<keyword evidence="2" id="KW-1185">Reference proteome</keyword>
<protein>
    <submittedName>
        <fullName evidence="1">Uncharacterized protein</fullName>
    </submittedName>
</protein>
<dbReference type="Proteomes" id="UP000198756">
    <property type="component" value="Unassembled WGS sequence"/>
</dbReference>
<sequence>MSRNLPDLAKKYPTKVKQDEFIFENRSESFGFFSSIAIEVPYFKLNSWAILAF</sequence>
<dbReference type="AlphaFoldDB" id="A0A1G5XIK2"/>
<accession>A0A1G5XIK2</accession>
<evidence type="ECO:0000313" key="2">
    <source>
        <dbReference type="Proteomes" id="UP000198756"/>
    </source>
</evidence>
<organism evidence="1 2">
    <name type="scientific">Algoriphagus alkaliphilus</name>
    <dbReference type="NCBI Taxonomy" id="279824"/>
    <lineage>
        <taxon>Bacteria</taxon>
        <taxon>Pseudomonadati</taxon>
        <taxon>Bacteroidota</taxon>
        <taxon>Cytophagia</taxon>
        <taxon>Cytophagales</taxon>
        <taxon>Cyclobacteriaceae</taxon>
        <taxon>Algoriphagus</taxon>
    </lineage>
</organism>
<gene>
    <name evidence="1" type="ORF">SAMN03080617_01752</name>
</gene>
<proteinExistence type="predicted"/>